<sequence length="351" mass="40389">MDFSTLHPPNNHLLRDDLVGGAVQCNRRANNATHSAAMETLHQQYCSPKGNNVPHTREDNVNNLESTSLPTDNKTSPINEVETLKNISLERLQRVAMKGASESPIEATNGNPNYKTIAELLELGEQIKRKRRQETQKRYRRKQEKFMIGLGNDVQKLRDEIEMLELHRRRMSRVVLAADGASWDAVVGYFRLRCHCLQLTRDQTHFIRKSMDSNVVYNNEFGIEAIVRNWRFLRWFGDVEEKLENVKKSATNLMVATTKTSVTITQQTLVNMFPHLVGDGDFQLGDKLLGQRLVMHGSTRFVWGYENERVTSVISQSDMLTPMLHLLGNWEDVAKVFEKAHISPDFQWRDI</sequence>
<reference evidence="3" key="1">
    <citation type="submission" date="2017-03" db="EMBL/GenBank/DDBJ databases">
        <title>Phytopthora megakarya and P. palmivora, two closely related causual agents of cacao black pod achieved similar genome size and gene model numbers by different mechanisms.</title>
        <authorList>
            <person name="Ali S."/>
            <person name="Shao J."/>
            <person name="Larry D.J."/>
            <person name="Kronmiller B."/>
            <person name="Shen D."/>
            <person name="Strem M.D."/>
            <person name="Melnick R.L."/>
            <person name="Guiltinan M.J."/>
            <person name="Tyler B.M."/>
            <person name="Meinhardt L.W."/>
            <person name="Bailey B.A."/>
        </authorList>
    </citation>
    <scope>NUCLEOTIDE SEQUENCE [LARGE SCALE GENOMIC DNA]</scope>
    <source>
        <strain evidence="3">zdho120</strain>
    </source>
</reference>
<evidence type="ECO:0000313" key="3">
    <source>
        <dbReference type="Proteomes" id="UP000198211"/>
    </source>
</evidence>
<feature type="compositionally biased region" description="Polar residues" evidence="1">
    <location>
        <begin position="45"/>
        <end position="54"/>
    </location>
</feature>
<feature type="region of interest" description="Disordered" evidence="1">
    <location>
        <begin position="45"/>
        <end position="77"/>
    </location>
</feature>
<proteinExistence type="predicted"/>
<feature type="compositionally biased region" description="Polar residues" evidence="1">
    <location>
        <begin position="61"/>
        <end position="77"/>
    </location>
</feature>
<gene>
    <name evidence="2" type="ORF">PHMEG_00023741</name>
</gene>
<evidence type="ECO:0008006" key="4">
    <source>
        <dbReference type="Google" id="ProtNLM"/>
    </source>
</evidence>
<comment type="caution">
    <text evidence="2">The sequence shown here is derived from an EMBL/GenBank/DDBJ whole genome shotgun (WGS) entry which is preliminary data.</text>
</comment>
<name>A0A225VHV6_9STRA</name>
<evidence type="ECO:0000256" key="1">
    <source>
        <dbReference type="SAM" id="MobiDB-lite"/>
    </source>
</evidence>
<dbReference type="EMBL" id="NBNE01005004">
    <property type="protein sequence ID" value="OWZ04367.1"/>
    <property type="molecule type" value="Genomic_DNA"/>
</dbReference>
<organism evidence="2 3">
    <name type="scientific">Phytophthora megakarya</name>
    <dbReference type="NCBI Taxonomy" id="4795"/>
    <lineage>
        <taxon>Eukaryota</taxon>
        <taxon>Sar</taxon>
        <taxon>Stramenopiles</taxon>
        <taxon>Oomycota</taxon>
        <taxon>Peronosporomycetes</taxon>
        <taxon>Peronosporales</taxon>
        <taxon>Peronosporaceae</taxon>
        <taxon>Phytophthora</taxon>
    </lineage>
</organism>
<protein>
    <recommendedName>
        <fullName evidence="4">Bzip transcription factor</fullName>
    </recommendedName>
</protein>
<dbReference type="AlphaFoldDB" id="A0A225VHV6"/>
<keyword evidence="3" id="KW-1185">Reference proteome</keyword>
<dbReference type="OrthoDB" id="125380at2759"/>
<dbReference type="Proteomes" id="UP000198211">
    <property type="component" value="Unassembled WGS sequence"/>
</dbReference>
<accession>A0A225VHV6</accession>
<evidence type="ECO:0000313" key="2">
    <source>
        <dbReference type="EMBL" id="OWZ04367.1"/>
    </source>
</evidence>